<protein>
    <recommendedName>
        <fullName evidence="5">Ankyrin</fullName>
    </recommendedName>
</protein>
<dbReference type="EMBL" id="JAVHJL010000005">
    <property type="protein sequence ID" value="KAK6502806.1"/>
    <property type="molecule type" value="Genomic_DNA"/>
</dbReference>
<dbReference type="Proteomes" id="UP001370758">
    <property type="component" value="Unassembled WGS sequence"/>
</dbReference>
<evidence type="ECO:0000256" key="2">
    <source>
        <dbReference type="ARBA" id="ARBA00023043"/>
    </source>
</evidence>
<organism evidence="3 4">
    <name type="scientific">Arthrobotrys musiformis</name>
    <dbReference type="NCBI Taxonomy" id="47236"/>
    <lineage>
        <taxon>Eukaryota</taxon>
        <taxon>Fungi</taxon>
        <taxon>Dikarya</taxon>
        <taxon>Ascomycota</taxon>
        <taxon>Pezizomycotina</taxon>
        <taxon>Orbiliomycetes</taxon>
        <taxon>Orbiliales</taxon>
        <taxon>Orbiliaceae</taxon>
        <taxon>Arthrobotrys</taxon>
    </lineage>
</organism>
<proteinExistence type="predicted"/>
<dbReference type="InterPro" id="IPR050745">
    <property type="entry name" value="Multifunctional_regulatory"/>
</dbReference>
<evidence type="ECO:0008006" key="5">
    <source>
        <dbReference type="Google" id="ProtNLM"/>
    </source>
</evidence>
<evidence type="ECO:0000313" key="4">
    <source>
        <dbReference type="Proteomes" id="UP001370758"/>
    </source>
</evidence>
<name>A0AAV9W6S3_9PEZI</name>
<dbReference type="PANTHER" id="PTHR24189:SF50">
    <property type="entry name" value="ANKYRIN REPEAT AND SOCS BOX PROTEIN 2"/>
    <property type="match status" value="1"/>
</dbReference>
<keyword evidence="2" id="KW-0040">ANK repeat</keyword>
<comment type="caution">
    <text evidence="3">The sequence shown here is derived from an EMBL/GenBank/DDBJ whole genome shotgun (WGS) entry which is preliminary data.</text>
</comment>
<dbReference type="AlphaFoldDB" id="A0AAV9W6S3"/>
<keyword evidence="4" id="KW-1185">Reference proteome</keyword>
<reference evidence="3 4" key="1">
    <citation type="submission" date="2023-08" db="EMBL/GenBank/DDBJ databases">
        <authorList>
            <person name="Palmer J.M."/>
        </authorList>
    </citation>
    <scope>NUCLEOTIDE SEQUENCE [LARGE SCALE GENOMIC DNA]</scope>
    <source>
        <strain evidence="3 4">TWF481</strain>
    </source>
</reference>
<keyword evidence="1" id="KW-0677">Repeat</keyword>
<gene>
    <name evidence="3" type="ORF">TWF481_007851</name>
</gene>
<sequence>MAAGEGKGEVVKYLVSRGAKVNLGCPGGSPISAAVGSYRKGWGQETIEYLIKNGATVKDQNDDDLYGSILLSTLTAWGDDDETPDRIKFLVKHGIDVNAKFEKGGYGSALIAAANRRKLKHTDEPETETLECLIELGARVNEQATTGEYGSALVAAVARENYHRIDFLIKHGADVNLPLLTGNYRSALELITSGGESQYKKTANPDRNVVKIINLLLRSGADADSVLRAGLCLPQMVQYLVPYIKDGALREQFSKNVPEEEGSKVVS</sequence>
<dbReference type="SUPFAM" id="SSF48403">
    <property type="entry name" value="Ankyrin repeat"/>
    <property type="match status" value="1"/>
</dbReference>
<evidence type="ECO:0000256" key="1">
    <source>
        <dbReference type="ARBA" id="ARBA00022737"/>
    </source>
</evidence>
<dbReference type="InterPro" id="IPR036770">
    <property type="entry name" value="Ankyrin_rpt-contain_sf"/>
</dbReference>
<evidence type="ECO:0000313" key="3">
    <source>
        <dbReference type="EMBL" id="KAK6502806.1"/>
    </source>
</evidence>
<dbReference type="Gene3D" id="1.25.40.20">
    <property type="entry name" value="Ankyrin repeat-containing domain"/>
    <property type="match status" value="2"/>
</dbReference>
<accession>A0AAV9W6S3</accession>
<dbReference type="PANTHER" id="PTHR24189">
    <property type="entry name" value="MYOTROPHIN"/>
    <property type="match status" value="1"/>
</dbReference>